<evidence type="ECO:0000256" key="3">
    <source>
        <dbReference type="ARBA" id="ARBA00022448"/>
    </source>
</evidence>
<keyword evidence="7" id="KW-0653">Protein transport</keyword>
<keyword evidence="13" id="KW-1185">Reference proteome</keyword>
<dbReference type="InterPro" id="IPR037682">
    <property type="entry name" value="TonB_C"/>
</dbReference>
<evidence type="ECO:0000256" key="5">
    <source>
        <dbReference type="ARBA" id="ARBA00022519"/>
    </source>
</evidence>
<protein>
    <submittedName>
        <fullName evidence="12">Energy transducer TonB</fullName>
    </submittedName>
</protein>
<evidence type="ECO:0000256" key="1">
    <source>
        <dbReference type="ARBA" id="ARBA00004383"/>
    </source>
</evidence>
<dbReference type="InterPro" id="IPR006260">
    <property type="entry name" value="TonB/TolA_C"/>
</dbReference>
<feature type="signal peptide" evidence="10">
    <location>
        <begin position="1"/>
        <end position="22"/>
    </location>
</feature>
<comment type="caution">
    <text evidence="12">The sequence shown here is derived from an EMBL/GenBank/DDBJ whole genome shotgun (WGS) entry which is preliminary data.</text>
</comment>
<evidence type="ECO:0000256" key="4">
    <source>
        <dbReference type="ARBA" id="ARBA00022475"/>
    </source>
</evidence>
<keyword evidence="4" id="KW-1003">Cell membrane</keyword>
<dbReference type="PROSITE" id="PS51257">
    <property type="entry name" value="PROKAR_LIPOPROTEIN"/>
    <property type="match status" value="1"/>
</dbReference>
<accession>A0ABT6XE72</accession>
<keyword evidence="6" id="KW-0812">Transmembrane</keyword>
<dbReference type="PANTHER" id="PTHR33446">
    <property type="entry name" value="PROTEIN TONB-RELATED"/>
    <property type="match status" value="1"/>
</dbReference>
<dbReference type="InterPro" id="IPR051045">
    <property type="entry name" value="TonB-dependent_transducer"/>
</dbReference>
<dbReference type="Proteomes" id="UP001321580">
    <property type="component" value="Unassembled WGS sequence"/>
</dbReference>
<dbReference type="RefSeq" id="WP_283211887.1">
    <property type="nucleotide sequence ID" value="NZ_JASGBI010000001.1"/>
</dbReference>
<keyword evidence="5" id="KW-0997">Cell inner membrane</keyword>
<evidence type="ECO:0000256" key="9">
    <source>
        <dbReference type="ARBA" id="ARBA00023136"/>
    </source>
</evidence>
<evidence type="ECO:0000259" key="11">
    <source>
        <dbReference type="PROSITE" id="PS52015"/>
    </source>
</evidence>
<sequence length="264" mass="28690">MDHRLRCGAVALLLAACLPTTAAEPAVAPVPTATPAKATGNARFVVTRVPVAPGELDRLFARQLSHTNVGRMDPVVAMNIGIREFTDTEGKDAGAWRFHRDMGKPPRINRATRTVVRTTPDQYDVERFVYCDDDASVCDAFIAAETELRIPAPAHRDGMSNARLQWMELLGQSQCHERPVDMGAPKYPPMAARTGVGGTLRLALVIDPCGNVQDEWIHTSSQSRELDRAALERASGWNVGMQPERGTAQTATVPISFTPPPTSP</sequence>
<evidence type="ECO:0000256" key="8">
    <source>
        <dbReference type="ARBA" id="ARBA00022989"/>
    </source>
</evidence>
<dbReference type="Pfam" id="PF03544">
    <property type="entry name" value="TonB_C"/>
    <property type="match status" value="1"/>
</dbReference>
<dbReference type="SUPFAM" id="SSF74653">
    <property type="entry name" value="TolA/TonB C-terminal domain"/>
    <property type="match status" value="1"/>
</dbReference>
<dbReference type="PANTHER" id="PTHR33446:SF2">
    <property type="entry name" value="PROTEIN TONB"/>
    <property type="match status" value="1"/>
</dbReference>
<keyword evidence="8" id="KW-1133">Transmembrane helix</keyword>
<gene>
    <name evidence="12" type="ORF">QLQ15_05810</name>
</gene>
<keyword evidence="10" id="KW-0732">Signal</keyword>
<comment type="similarity">
    <text evidence="2">Belongs to the TonB family.</text>
</comment>
<dbReference type="EMBL" id="JASGBI010000001">
    <property type="protein sequence ID" value="MDI9238427.1"/>
    <property type="molecule type" value="Genomic_DNA"/>
</dbReference>
<name>A0ABT6XE72_9GAMM</name>
<keyword evidence="3" id="KW-0813">Transport</keyword>
<evidence type="ECO:0000256" key="7">
    <source>
        <dbReference type="ARBA" id="ARBA00022927"/>
    </source>
</evidence>
<dbReference type="NCBIfam" id="TIGR01352">
    <property type="entry name" value="tonB_Cterm"/>
    <property type="match status" value="1"/>
</dbReference>
<comment type="subcellular location">
    <subcellularLocation>
        <location evidence="1">Cell inner membrane</location>
        <topology evidence="1">Single-pass membrane protein</topology>
        <orientation evidence="1">Periplasmic side</orientation>
    </subcellularLocation>
</comment>
<evidence type="ECO:0000256" key="6">
    <source>
        <dbReference type="ARBA" id="ARBA00022692"/>
    </source>
</evidence>
<feature type="domain" description="TonB C-terminal" evidence="11">
    <location>
        <begin position="172"/>
        <end position="264"/>
    </location>
</feature>
<evidence type="ECO:0000313" key="12">
    <source>
        <dbReference type="EMBL" id="MDI9238427.1"/>
    </source>
</evidence>
<evidence type="ECO:0000256" key="2">
    <source>
        <dbReference type="ARBA" id="ARBA00006555"/>
    </source>
</evidence>
<keyword evidence="9" id="KW-0472">Membrane</keyword>
<dbReference type="Gene3D" id="3.30.1150.10">
    <property type="match status" value="1"/>
</dbReference>
<evidence type="ECO:0000313" key="13">
    <source>
        <dbReference type="Proteomes" id="UP001321580"/>
    </source>
</evidence>
<dbReference type="PROSITE" id="PS52015">
    <property type="entry name" value="TONB_CTD"/>
    <property type="match status" value="1"/>
</dbReference>
<organism evidence="12 13">
    <name type="scientific">Lysobacter stagni</name>
    <dbReference type="NCBI Taxonomy" id="3045172"/>
    <lineage>
        <taxon>Bacteria</taxon>
        <taxon>Pseudomonadati</taxon>
        <taxon>Pseudomonadota</taxon>
        <taxon>Gammaproteobacteria</taxon>
        <taxon>Lysobacterales</taxon>
        <taxon>Lysobacteraceae</taxon>
        <taxon>Lysobacter</taxon>
    </lineage>
</organism>
<reference evidence="12 13" key="1">
    <citation type="submission" date="2023-05" db="EMBL/GenBank/DDBJ databases">
        <title>Lysobacter sp. strain LF1 Genome sequencing and assembly.</title>
        <authorList>
            <person name="Jung Y."/>
        </authorList>
    </citation>
    <scope>NUCLEOTIDE SEQUENCE [LARGE SCALE GENOMIC DNA]</scope>
    <source>
        <strain evidence="12 13">LF1</strain>
    </source>
</reference>
<feature type="chain" id="PRO_5046469547" evidence="10">
    <location>
        <begin position="23"/>
        <end position="264"/>
    </location>
</feature>
<proteinExistence type="inferred from homology"/>
<evidence type="ECO:0000256" key="10">
    <source>
        <dbReference type="SAM" id="SignalP"/>
    </source>
</evidence>